<organism evidence="3 4">
    <name type="scientific">Tritrichomonas musculus</name>
    <dbReference type="NCBI Taxonomy" id="1915356"/>
    <lineage>
        <taxon>Eukaryota</taxon>
        <taxon>Metamonada</taxon>
        <taxon>Parabasalia</taxon>
        <taxon>Tritrichomonadida</taxon>
        <taxon>Tritrichomonadidae</taxon>
        <taxon>Tritrichomonas</taxon>
    </lineage>
</organism>
<dbReference type="Gene3D" id="1.25.40.20">
    <property type="entry name" value="Ankyrin repeat-containing domain"/>
    <property type="match status" value="1"/>
</dbReference>
<proteinExistence type="predicted"/>
<keyword evidence="1" id="KW-0677">Repeat</keyword>
<dbReference type="SUPFAM" id="SSF48403">
    <property type="entry name" value="Ankyrin repeat"/>
    <property type="match status" value="1"/>
</dbReference>
<dbReference type="EMBL" id="JAPFFF010000041">
    <property type="protein sequence ID" value="KAK8841465.1"/>
    <property type="molecule type" value="Genomic_DNA"/>
</dbReference>
<dbReference type="Proteomes" id="UP001470230">
    <property type="component" value="Unassembled WGS sequence"/>
</dbReference>
<dbReference type="Pfam" id="PF00023">
    <property type="entry name" value="Ank"/>
    <property type="match status" value="1"/>
</dbReference>
<keyword evidence="4" id="KW-1185">Reference proteome</keyword>
<dbReference type="PANTHER" id="PTHR24198:SF165">
    <property type="entry name" value="ANKYRIN REPEAT-CONTAINING PROTEIN-RELATED"/>
    <property type="match status" value="1"/>
</dbReference>
<dbReference type="PANTHER" id="PTHR24198">
    <property type="entry name" value="ANKYRIN REPEAT AND PROTEIN KINASE DOMAIN-CONTAINING PROTEIN"/>
    <property type="match status" value="1"/>
</dbReference>
<comment type="caution">
    <text evidence="3">The sequence shown here is derived from an EMBL/GenBank/DDBJ whole genome shotgun (WGS) entry which is preliminary data.</text>
</comment>
<keyword evidence="2" id="KW-0040">ANK repeat</keyword>
<dbReference type="InterPro" id="IPR036770">
    <property type="entry name" value="Ankyrin_rpt-contain_sf"/>
</dbReference>
<dbReference type="InterPro" id="IPR002110">
    <property type="entry name" value="Ankyrin_rpt"/>
</dbReference>
<protein>
    <recommendedName>
        <fullName evidence="5">Ankyrin repeat protein</fullName>
    </recommendedName>
</protein>
<dbReference type="Pfam" id="PF13606">
    <property type="entry name" value="Ank_3"/>
    <property type="match status" value="1"/>
</dbReference>
<evidence type="ECO:0000313" key="3">
    <source>
        <dbReference type="EMBL" id="KAK8841465.1"/>
    </source>
</evidence>
<sequence>MIKVLNSQKLNPNDVIDSITKSQDNIGFIPKVSPSIFDSYESQIIQLKKQNQICQSAISKLIFTLLNIANNSDSYSFIIKELVASILHGNFNYVNSKFSYEVTPLSIAIKLENIELVKYMSTKPGIDVNTKSFIGDGKEIKEVSFELFRDEEEKLKIEVFQSEEEITPLYLAIEKENIEIIKLLLDCPKIDVNAKDISETGTYTIASAELSSFIIKLLGTIVGSPETFLQSQENIRKTFKIANDRKEMNAFHFAIEKNNIEIIKLLLSHPELDVNTELIKM</sequence>
<reference evidence="3 4" key="1">
    <citation type="submission" date="2024-04" db="EMBL/GenBank/DDBJ databases">
        <title>Tritrichomonas musculus Genome.</title>
        <authorList>
            <person name="Alves-Ferreira E."/>
            <person name="Grigg M."/>
            <person name="Lorenzi H."/>
            <person name="Galac M."/>
        </authorList>
    </citation>
    <scope>NUCLEOTIDE SEQUENCE [LARGE SCALE GENOMIC DNA]</scope>
    <source>
        <strain evidence="3 4">EAF2021</strain>
    </source>
</reference>
<evidence type="ECO:0008006" key="5">
    <source>
        <dbReference type="Google" id="ProtNLM"/>
    </source>
</evidence>
<gene>
    <name evidence="3" type="ORF">M9Y10_027083</name>
</gene>
<evidence type="ECO:0000313" key="4">
    <source>
        <dbReference type="Proteomes" id="UP001470230"/>
    </source>
</evidence>
<evidence type="ECO:0000256" key="2">
    <source>
        <dbReference type="ARBA" id="ARBA00023043"/>
    </source>
</evidence>
<dbReference type="SMART" id="SM00248">
    <property type="entry name" value="ANK"/>
    <property type="match status" value="3"/>
</dbReference>
<name>A0ABR2H5H5_9EUKA</name>
<evidence type="ECO:0000256" key="1">
    <source>
        <dbReference type="ARBA" id="ARBA00022737"/>
    </source>
</evidence>
<accession>A0ABR2H5H5</accession>